<keyword evidence="7" id="KW-1185">Reference proteome</keyword>
<dbReference type="EC" id="3.2.1.17" evidence="4"/>
<dbReference type="Gene3D" id="3.20.20.80">
    <property type="entry name" value="Glycosidases"/>
    <property type="match status" value="1"/>
</dbReference>
<dbReference type="InterPro" id="IPR002053">
    <property type="entry name" value="Glyco_hydro_25"/>
</dbReference>
<accession>A0ABY7LW66</accession>
<sequence>MVASETEAKVISEDAEAADQSKHGATGGGTGVTDRVTDVYLGSNGFNIQYNQPIADGAKIMFAVWSDKNGQDDLIWYTADSHGKTTAKYTGSYGKYHIHTYQNLNGKMTGLNGTSIIVPEPSAKVTITKASETSYKVTVSDVPVYISSVQLPTWTQANDQDDLIWYKTTKDSNTTYSAIISVAEHNLESGRYNVHVYGTSAITNALTGLAGTHFEADYHFGDVVVDATLAKDGIDLTMPSDVSKGMAVYHAVWSAENDQDDIVWYKADPSGHTKANYTGSYGTYLVHTYGVVHGQMVGLNATSVLVPKPEVKANITKESATTYKVTITDVPIYIDDIQVPTWTEANGQDDLQWYKAEKAADGSYCVVFSEATHNLEAGTYNVHVYGYNHVKKVQTGLLGKRFESDYRFGDVAVKAELAPTGIYITMPSDVSSKLKTYHAVWSAKNDQDDIKWYQVAKNGQLTASYTGDYGAYYIHTYAVVKGKMTCISGTSIDVPKPDVKVSVNQASDTSAKVVVTNVPIYVHDIEVPVWTSQNGQDDIKWYKAEKAADGSYTYTFYAKNHNFESGHYNVHVYGVSEVTHSLVGFATTSGIDLTFNQNLTAPTVTVQNHDADKGTLQVKVSECTTSKVIQVIRVAAWSESDQSNLHWYTTSNLVDGSATVTVDEKYHGYINGDYTVHVYVDFKDGTTSGFNLGQYNFNAEKPVEQTASYFVDISSHNGVISVNEFVSLKNQGITGVVVKLTEGTSYTNPYASAQIKNAQDAGLKVSAYHYSHYQTEAEAKAEAKYFVSAAQSLGLSNATVMVNDMESPEMVTGGDINKNTQSWKEEMIRLGYADLVYYTMASWLDTKGGAVNTSQFGMDNFWVAHYVYGYNYLDQETAKDLSYYSDAAAWQYTSVSPKLPHALDENIDYTGRFTL</sequence>
<dbReference type="Proteomes" id="UP001212085">
    <property type="component" value="Chromosome"/>
</dbReference>
<evidence type="ECO:0000256" key="1">
    <source>
        <dbReference type="ARBA" id="ARBA00010646"/>
    </source>
</evidence>
<dbReference type="SUPFAM" id="SSF51445">
    <property type="entry name" value="(Trans)glycosidases"/>
    <property type="match status" value="1"/>
</dbReference>
<comment type="catalytic activity">
    <reaction evidence="4">
        <text>Hydrolysis of (1-&gt;4)-beta-linkages between N-acetylmuramic acid and N-acetyl-D-glucosamine residues in a peptidoglycan and between N-acetyl-D-glucosamine residues in chitodextrins.</text>
        <dbReference type="EC" id="3.2.1.17"/>
    </reaction>
</comment>
<keyword evidence="3 4" id="KW-0326">Glycosidase</keyword>
<evidence type="ECO:0000313" key="7">
    <source>
        <dbReference type="Proteomes" id="UP001212085"/>
    </source>
</evidence>
<dbReference type="InterPro" id="IPR013688">
    <property type="entry name" value="GBS_Bsp-like"/>
</dbReference>
<dbReference type="InterPro" id="IPR018077">
    <property type="entry name" value="Glyco_hydro_fam25_subgr"/>
</dbReference>
<dbReference type="PANTHER" id="PTHR34135">
    <property type="entry name" value="LYSOZYME"/>
    <property type="match status" value="1"/>
</dbReference>
<evidence type="ECO:0000313" key="6">
    <source>
        <dbReference type="EMBL" id="WBB05828.1"/>
    </source>
</evidence>
<comment type="similarity">
    <text evidence="1 4">Belongs to the glycosyl hydrolase 25 family.</text>
</comment>
<dbReference type="PROSITE" id="PS51904">
    <property type="entry name" value="GLYCOSYL_HYDROL_F25_2"/>
    <property type="match status" value="1"/>
</dbReference>
<dbReference type="SMART" id="SM00641">
    <property type="entry name" value="Glyco_25"/>
    <property type="match status" value="1"/>
</dbReference>
<feature type="compositionally biased region" description="Basic and acidic residues" evidence="5">
    <location>
        <begin position="1"/>
        <end position="12"/>
    </location>
</feature>
<dbReference type="InterPro" id="IPR008270">
    <property type="entry name" value="Glyco_hydro_25_AS"/>
</dbReference>
<evidence type="ECO:0000256" key="4">
    <source>
        <dbReference type="RuleBase" id="RU361176"/>
    </source>
</evidence>
<dbReference type="PROSITE" id="PS00953">
    <property type="entry name" value="GLYCOSYL_HYDROL_F25_1"/>
    <property type="match status" value="1"/>
</dbReference>
<dbReference type="PANTHER" id="PTHR34135:SF2">
    <property type="entry name" value="LYSOZYME"/>
    <property type="match status" value="1"/>
</dbReference>
<evidence type="ECO:0000256" key="5">
    <source>
        <dbReference type="SAM" id="MobiDB-lite"/>
    </source>
</evidence>
<feature type="region of interest" description="Disordered" evidence="5">
    <location>
        <begin position="1"/>
        <end position="30"/>
    </location>
</feature>
<dbReference type="EMBL" id="CP114883">
    <property type="protein sequence ID" value="WBB05828.1"/>
    <property type="molecule type" value="Genomic_DNA"/>
</dbReference>
<evidence type="ECO:0000256" key="3">
    <source>
        <dbReference type="ARBA" id="ARBA00023295"/>
    </source>
</evidence>
<dbReference type="InterPro" id="IPR017853">
    <property type="entry name" value="GH"/>
</dbReference>
<organism evidence="6 7">
    <name type="scientific">Streptococcus alactolyticus</name>
    <dbReference type="NCBI Taxonomy" id="29389"/>
    <lineage>
        <taxon>Bacteria</taxon>
        <taxon>Bacillati</taxon>
        <taxon>Bacillota</taxon>
        <taxon>Bacilli</taxon>
        <taxon>Lactobacillales</taxon>
        <taxon>Streptococcaceae</taxon>
        <taxon>Streptococcus</taxon>
    </lineage>
</organism>
<keyword evidence="2 4" id="KW-0378">Hydrolase</keyword>
<dbReference type="Pfam" id="PF01183">
    <property type="entry name" value="Glyco_hydro_25"/>
    <property type="match status" value="1"/>
</dbReference>
<reference evidence="6 7" key="1">
    <citation type="submission" date="2022-12" db="EMBL/GenBank/DDBJ databases">
        <title>Streptococcus alactolyticus LGM, complete genome.</title>
        <authorList>
            <person name="Liu Z."/>
            <person name="Mu C."/>
            <person name="Zhu W."/>
        </authorList>
    </citation>
    <scope>NUCLEOTIDE SEQUENCE [LARGE SCALE GENOMIC DNA]</scope>
    <source>
        <strain evidence="6 7">LGM</strain>
    </source>
</reference>
<protein>
    <recommendedName>
        <fullName evidence="4">Lysozyme</fullName>
        <ecNumber evidence="4">3.2.1.17</ecNumber>
    </recommendedName>
</protein>
<name>A0ABY7LW66_STRAY</name>
<proteinExistence type="inferred from homology"/>
<evidence type="ECO:0000256" key="2">
    <source>
        <dbReference type="ARBA" id="ARBA00022801"/>
    </source>
</evidence>
<gene>
    <name evidence="6" type="ORF">O6R09_05895</name>
</gene>
<dbReference type="Pfam" id="PF08481">
    <property type="entry name" value="GBS_Bsp-like"/>
    <property type="match status" value="7"/>
</dbReference>
<dbReference type="Gene3D" id="2.60.40.3760">
    <property type="match status" value="7"/>
</dbReference>